<proteinExistence type="predicted"/>
<gene>
    <name evidence="3" type="ORF">BT67DRAFT_435262</name>
</gene>
<evidence type="ECO:0000259" key="2">
    <source>
        <dbReference type="Pfam" id="PF17183"/>
    </source>
</evidence>
<organism evidence="3 4">
    <name type="scientific">Trichocladium antarcticum</name>
    <dbReference type="NCBI Taxonomy" id="1450529"/>
    <lineage>
        <taxon>Eukaryota</taxon>
        <taxon>Fungi</taxon>
        <taxon>Dikarya</taxon>
        <taxon>Ascomycota</taxon>
        <taxon>Pezizomycotina</taxon>
        <taxon>Sordariomycetes</taxon>
        <taxon>Sordariomycetidae</taxon>
        <taxon>Sordariales</taxon>
        <taxon>Chaetomiaceae</taxon>
        <taxon>Trichocladium</taxon>
    </lineage>
</organism>
<evidence type="ECO:0000259" key="1">
    <source>
        <dbReference type="Pfam" id="PF12754"/>
    </source>
</evidence>
<name>A0AAN6UHA6_9PEZI</name>
<protein>
    <recommendedName>
        <fullName evidence="5">Ubiquitin-like domain-containing protein</fullName>
    </recommendedName>
</protein>
<evidence type="ECO:0000313" key="3">
    <source>
        <dbReference type="EMBL" id="KAK4133002.1"/>
    </source>
</evidence>
<feature type="domain" description="Get5 N-terminal" evidence="1">
    <location>
        <begin position="7"/>
        <end position="37"/>
    </location>
</feature>
<dbReference type="Pfam" id="PF17183">
    <property type="entry name" value="Get5_C"/>
    <property type="match status" value="1"/>
</dbReference>
<keyword evidence="4" id="KW-1185">Reference proteome</keyword>
<dbReference type="InterPro" id="IPR049256">
    <property type="entry name" value="Get5_C"/>
</dbReference>
<feature type="domain" description="Get5 N-terminal" evidence="1">
    <location>
        <begin position="42"/>
        <end position="93"/>
    </location>
</feature>
<dbReference type="AlphaFoldDB" id="A0AAN6UHA6"/>
<dbReference type="Proteomes" id="UP001304895">
    <property type="component" value="Unassembled WGS sequence"/>
</dbReference>
<reference evidence="3" key="1">
    <citation type="journal article" date="2023" name="Mol. Phylogenet. Evol.">
        <title>Genome-scale phylogeny and comparative genomics of the fungal order Sordariales.</title>
        <authorList>
            <person name="Hensen N."/>
            <person name="Bonometti L."/>
            <person name="Westerberg I."/>
            <person name="Brannstrom I.O."/>
            <person name="Guillou S."/>
            <person name="Cros-Aarteil S."/>
            <person name="Calhoun S."/>
            <person name="Haridas S."/>
            <person name="Kuo A."/>
            <person name="Mondo S."/>
            <person name="Pangilinan J."/>
            <person name="Riley R."/>
            <person name="LaButti K."/>
            <person name="Andreopoulos B."/>
            <person name="Lipzen A."/>
            <person name="Chen C."/>
            <person name="Yan M."/>
            <person name="Daum C."/>
            <person name="Ng V."/>
            <person name="Clum A."/>
            <person name="Steindorff A."/>
            <person name="Ohm R.A."/>
            <person name="Martin F."/>
            <person name="Silar P."/>
            <person name="Natvig D.O."/>
            <person name="Lalanne C."/>
            <person name="Gautier V."/>
            <person name="Ament-Velasquez S.L."/>
            <person name="Kruys A."/>
            <person name="Hutchinson M.I."/>
            <person name="Powell A.J."/>
            <person name="Barry K."/>
            <person name="Miller A.N."/>
            <person name="Grigoriev I.V."/>
            <person name="Debuchy R."/>
            <person name="Gladieux P."/>
            <person name="Hiltunen Thoren M."/>
            <person name="Johannesson H."/>
        </authorList>
    </citation>
    <scope>NUCLEOTIDE SEQUENCE</scope>
    <source>
        <strain evidence="3">CBS 123565</strain>
    </source>
</reference>
<evidence type="ECO:0008006" key="5">
    <source>
        <dbReference type="Google" id="ProtNLM"/>
    </source>
</evidence>
<dbReference type="InterPro" id="IPR024737">
    <property type="entry name" value="Get5_N"/>
</dbReference>
<dbReference type="Gene3D" id="1.10.286.70">
    <property type="entry name" value="Get5 dimerization domain"/>
    <property type="match status" value="1"/>
</dbReference>
<dbReference type="Pfam" id="PF12754">
    <property type="entry name" value="Get5_N"/>
    <property type="match status" value="2"/>
</dbReference>
<dbReference type="EMBL" id="MU853414">
    <property type="protein sequence ID" value="KAK4133002.1"/>
    <property type="molecule type" value="Genomic_DNA"/>
</dbReference>
<accession>A0AAN6UHA6</accession>
<sequence length="167" mass="17443">MATEIAFAQSFLAFLDTKPSKISPDHVEDPRTYPGHNTLKEAVAADTGLALGRIKLLFGKRPVADSKVLRDLVGASGSGGGEEVEVGVMILGGAGALAAARKAAAAAEEEEQEGSVVAQGLCGVGVLETEEFWEDLEGFLQQRVRDVAVAGEACGLFKGAWRGSRGW</sequence>
<feature type="domain" description="Get5 C-terminal" evidence="2">
    <location>
        <begin position="116"/>
        <end position="164"/>
    </location>
</feature>
<comment type="caution">
    <text evidence="3">The sequence shown here is derived from an EMBL/GenBank/DDBJ whole genome shotgun (WGS) entry which is preliminary data.</text>
</comment>
<reference evidence="3" key="2">
    <citation type="submission" date="2023-05" db="EMBL/GenBank/DDBJ databases">
        <authorList>
            <consortium name="Lawrence Berkeley National Laboratory"/>
            <person name="Steindorff A."/>
            <person name="Hensen N."/>
            <person name="Bonometti L."/>
            <person name="Westerberg I."/>
            <person name="Brannstrom I.O."/>
            <person name="Guillou S."/>
            <person name="Cros-Aarteil S."/>
            <person name="Calhoun S."/>
            <person name="Haridas S."/>
            <person name="Kuo A."/>
            <person name="Mondo S."/>
            <person name="Pangilinan J."/>
            <person name="Riley R."/>
            <person name="Labutti K."/>
            <person name="Andreopoulos B."/>
            <person name="Lipzen A."/>
            <person name="Chen C."/>
            <person name="Yanf M."/>
            <person name="Daum C."/>
            <person name="Ng V."/>
            <person name="Clum A."/>
            <person name="Ohm R."/>
            <person name="Martin F."/>
            <person name="Silar P."/>
            <person name="Natvig D."/>
            <person name="Lalanne C."/>
            <person name="Gautier V."/>
            <person name="Ament-Velasquez S.L."/>
            <person name="Kruys A."/>
            <person name="Hutchinson M.I."/>
            <person name="Powell A.J."/>
            <person name="Barry K."/>
            <person name="Miller A.N."/>
            <person name="Grigoriev I.V."/>
            <person name="Debuchy R."/>
            <person name="Gladieux P."/>
            <person name="Thoren M.H."/>
            <person name="Johannesson H."/>
        </authorList>
    </citation>
    <scope>NUCLEOTIDE SEQUENCE</scope>
    <source>
        <strain evidence="3">CBS 123565</strain>
    </source>
</reference>
<evidence type="ECO:0000313" key="4">
    <source>
        <dbReference type="Proteomes" id="UP001304895"/>
    </source>
</evidence>